<proteinExistence type="predicted"/>
<gene>
    <name evidence="2" type="ORF">DSM5745_09076</name>
</gene>
<comment type="caution">
    <text evidence="2">The sequence shown here is derived from an EMBL/GenBank/DDBJ whole genome shotgun (WGS) entry which is preliminary data.</text>
</comment>
<dbReference type="PANTHER" id="PTHR21310">
    <property type="entry name" value="AMINOGLYCOSIDE PHOSPHOTRANSFERASE-RELATED-RELATED"/>
    <property type="match status" value="1"/>
</dbReference>
<keyword evidence="3" id="KW-1185">Reference proteome</keyword>
<sequence length="331" mass="37496">MACPASPPIEQSISKWSTTSYRMGTRFLCRRVASDGSEDTIARWKDADGTLGLFEHDGSISTNEQPCNDLVYQAGTSSAVWEIGSEAICKVKTWTPGMEMESDTLAFVKAKASHIPVPEVIYAWLDKKLRRTYLILRRIQGSTLQHAWGSLTPNQQDTVADIVAQYCFDLTRATSSRLESARGCGVLEPFLHVPAKESHPSWEPRLLGPMSAESFIQYLRRRSDLQPPPVNEFYFYHADLSPTNIIVSESGMVLGILDWESAGYYPGFWVSLKPYMSRGFLLCTEDSRYAWADALIEKLSDKGFTLKQEHIDWYKSLKREYFDIQDFLASN</sequence>
<dbReference type="Gene3D" id="3.90.1200.10">
    <property type="match status" value="1"/>
</dbReference>
<evidence type="ECO:0000259" key="1">
    <source>
        <dbReference type="Pfam" id="PF01636"/>
    </source>
</evidence>
<dbReference type="OrthoDB" id="5404599at2759"/>
<dbReference type="RefSeq" id="XP_026600178.1">
    <property type="nucleotide sequence ID" value="XM_026751092.1"/>
</dbReference>
<accession>A0A3D8QZW7</accession>
<dbReference type="AlphaFoldDB" id="A0A3D8QZW7"/>
<dbReference type="GeneID" id="38119446"/>
<evidence type="ECO:0000313" key="3">
    <source>
        <dbReference type="Proteomes" id="UP000256690"/>
    </source>
</evidence>
<evidence type="ECO:0000313" key="2">
    <source>
        <dbReference type="EMBL" id="RDW67210.1"/>
    </source>
</evidence>
<dbReference type="InterPro" id="IPR011009">
    <property type="entry name" value="Kinase-like_dom_sf"/>
</dbReference>
<dbReference type="Pfam" id="PF01636">
    <property type="entry name" value="APH"/>
    <property type="match status" value="1"/>
</dbReference>
<dbReference type="Proteomes" id="UP000256690">
    <property type="component" value="Unassembled WGS sequence"/>
</dbReference>
<dbReference type="InterPro" id="IPR051678">
    <property type="entry name" value="AGP_Transferase"/>
</dbReference>
<dbReference type="EMBL" id="PVWQ01000012">
    <property type="protein sequence ID" value="RDW67210.1"/>
    <property type="molecule type" value="Genomic_DNA"/>
</dbReference>
<feature type="domain" description="Aminoglycoside phosphotransferase" evidence="1">
    <location>
        <begin position="96"/>
        <end position="266"/>
    </location>
</feature>
<dbReference type="InterPro" id="IPR002575">
    <property type="entry name" value="Aminoglycoside_PTrfase"/>
</dbReference>
<reference evidence="2 3" key="1">
    <citation type="journal article" date="2018" name="IMA Fungus">
        <title>IMA Genome-F 9: Draft genome sequence of Annulohypoxylon stygium, Aspergillus mulundensis, Berkeleyomyces basicola (syn. Thielaviopsis basicola), Ceratocystis smalleyi, two Cercospora beticola strains, Coleophoma cylindrospora, Fusarium fracticaudum, Phialophora cf. hyalina, and Morchella septimelata.</title>
        <authorList>
            <person name="Wingfield B.D."/>
            <person name="Bills G.F."/>
            <person name="Dong Y."/>
            <person name="Huang W."/>
            <person name="Nel W.J."/>
            <person name="Swalarsk-Parry B.S."/>
            <person name="Vaghefi N."/>
            <person name="Wilken P.M."/>
            <person name="An Z."/>
            <person name="de Beer Z.W."/>
            <person name="De Vos L."/>
            <person name="Chen L."/>
            <person name="Duong T.A."/>
            <person name="Gao Y."/>
            <person name="Hammerbacher A."/>
            <person name="Kikkert J.R."/>
            <person name="Li Y."/>
            <person name="Li H."/>
            <person name="Li K."/>
            <person name="Li Q."/>
            <person name="Liu X."/>
            <person name="Ma X."/>
            <person name="Naidoo K."/>
            <person name="Pethybridge S.J."/>
            <person name="Sun J."/>
            <person name="Steenkamp E.T."/>
            <person name="van der Nest M.A."/>
            <person name="van Wyk S."/>
            <person name="Wingfield M.J."/>
            <person name="Xiong C."/>
            <person name="Yue Q."/>
            <person name="Zhang X."/>
        </authorList>
    </citation>
    <scope>NUCLEOTIDE SEQUENCE [LARGE SCALE GENOMIC DNA]</scope>
    <source>
        <strain evidence="2 3">DSM 5745</strain>
    </source>
</reference>
<dbReference type="SUPFAM" id="SSF56112">
    <property type="entry name" value="Protein kinase-like (PK-like)"/>
    <property type="match status" value="1"/>
</dbReference>
<protein>
    <recommendedName>
        <fullName evidence="1">Aminoglycoside phosphotransferase domain-containing protein</fullName>
    </recommendedName>
</protein>
<organism evidence="2 3">
    <name type="scientific">Aspergillus mulundensis</name>
    <dbReference type="NCBI Taxonomy" id="1810919"/>
    <lineage>
        <taxon>Eukaryota</taxon>
        <taxon>Fungi</taxon>
        <taxon>Dikarya</taxon>
        <taxon>Ascomycota</taxon>
        <taxon>Pezizomycotina</taxon>
        <taxon>Eurotiomycetes</taxon>
        <taxon>Eurotiomycetidae</taxon>
        <taxon>Eurotiales</taxon>
        <taxon>Aspergillaceae</taxon>
        <taxon>Aspergillus</taxon>
        <taxon>Aspergillus subgen. Nidulantes</taxon>
    </lineage>
</organism>
<name>A0A3D8QZW7_9EURO</name>
<dbReference type="PANTHER" id="PTHR21310:SF58">
    <property type="entry name" value="AMINOGLYCOSIDE PHOSPHOTRANSFERASE DOMAIN-CONTAINING PROTEIN"/>
    <property type="match status" value="1"/>
</dbReference>